<evidence type="ECO:0000256" key="8">
    <source>
        <dbReference type="ARBA" id="ARBA00023204"/>
    </source>
</evidence>
<dbReference type="GO" id="GO:0046872">
    <property type="term" value="F:metal ion binding"/>
    <property type="evidence" value="ECO:0007669"/>
    <property type="project" value="UniProtKB-KW"/>
</dbReference>
<evidence type="ECO:0000256" key="4">
    <source>
        <dbReference type="ARBA" id="ARBA00022723"/>
    </source>
</evidence>
<dbReference type="SUPFAM" id="SSF56219">
    <property type="entry name" value="DNase I-like"/>
    <property type="match status" value="1"/>
</dbReference>
<keyword evidence="11" id="KW-0269">Exonuclease</keyword>
<keyword evidence="11" id="KW-0255">Endonuclease</keyword>
<dbReference type="InterPro" id="IPR051547">
    <property type="entry name" value="TDP2-like"/>
</dbReference>
<dbReference type="InterPro" id="IPR005135">
    <property type="entry name" value="Endo/exonuclease/phosphatase"/>
</dbReference>
<feature type="region of interest" description="Disordered" evidence="9">
    <location>
        <begin position="262"/>
        <end position="324"/>
    </location>
</feature>
<keyword evidence="8" id="KW-0234">DNA repair</keyword>
<evidence type="ECO:0000313" key="11">
    <source>
        <dbReference type="EMBL" id="SDX58290.1"/>
    </source>
</evidence>
<proteinExistence type="predicted"/>
<gene>
    <name evidence="11" type="ORF">SAMN04487946_101228</name>
</gene>
<dbReference type="GO" id="GO:0070260">
    <property type="term" value="F:5'-tyrosyl-DNA phosphodiesterase activity"/>
    <property type="evidence" value="ECO:0007669"/>
    <property type="project" value="TreeGrafter"/>
</dbReference>
<feature type="compositionally biased region" description="Low complexity" evidence="9">
    <location>
        <begin position="372"/>
        <end position="385"/>
    </location>
</feature>
<evidence type="ECO:0000259" key="10">
    <source>
        <dbReference type="Pfam" id="PF03372"/>
    </source>
</evidence>
<comment type="cofactor">
    <cofactor evidence="2">
        <name>Mg(2+)</name>
        <dbReference type="ChEBI" id="CHEBI:18420"/>
    </cofactor>
</comment>
<keyword evidence="5" id="KW-0227">DNA damage</keyword>
<evidence type="ECO:0000256" key="1">
    <source>
        <dbReference type="ARBA" id="ARBA00001936"/>
    </source>
</evidence>
<feature type="domain" description="Endonuclease/exonuclease/phosphatase" evidence="10">
    <location>
        <begin position="78"/>
        <end position="364"/>
    </location>
</feature>
<reference evidence="12" key="1">
    <citation type="submission" date="2016-10" db="EMBL/GenBank/DDBJ databases">
        <authorList>
            <person name="Varghese N."/>
            <person name="Submissions S."/>
        </authorList>
    </citation>
    <scope>NUCLEOTIDE SEQUENCE [LARGE SCALE GENOMIC DNA]</scope>
    <source>
        <strain evidence="12">CGMCC 1.10118</strain>
    </source>
</reference>
<organism evidence="11 12">
    <name type="scientific">Halobellus clavatus</name>
    <dbReference type="NCBI Taxonomy" id="660517"/>
    <lineage>
        <taxon>Archaea</taxon>
        <taxon>Methanobacteriati</taxon>
        <taxon>Methanobacteriota</taxon>
        <taxon>Stenosarchaea group</taxon>
        <taxon>Halobacteria</taxon>
        <taxon>Halobacteriales</taxon>
        <taxon>Haloferacaceae</taxon>
        <taxon>Halobellus</taxon>
    </lineage>
</organism>
<evidence type="ECO:0000256" key="7">
    <source>
        <dbReference type="ARBA" id="ARBA00022842"/>
    </source>
</evidence>
<dbReference type="Gene3D" id="3.60.10.10">
    <property type="entry name" value="Endonuclease/exonuclease/phosphatase"/>
    <property type="match status" value="1"/>
</dbReference>
<dbReference type="Pfam" id="PF03372">
    <property type="entry name" value="Exo_endo_phos"/>
    <property type="match status" value="1"/>
</dbReference>
<dbReference type="GO" id="GO:0006302">
    <property type="term" value="P:double-strand break repair"/>
    <property type="evidence" value="ECO:0007669"/>
    <property type="project" value="TreeGrafter"/>
</dbReference>
<evidence type="ECO:0000256" key="5">
    <source>
        <dbReference type="ARBA" id="ARBA00022763"/>
    </source>
</evidence>
<keyword evidence="12" id="KW-1185">Reference proteome</keyword>
<dbReference type="Proteomes" id="UP000199170">
    <property type="component" value="Unassembled WGS sequence"/>
</dbReference>
<feature type="compositionally biased region" description="Low complexity" evidence="9">
    <location>
        <begin position="401"/>
        <end position="412"/>
    </location>
</feature>
<feature type="region of interest" description="Disordered" evidence="9">
    <location>
        <begin position="349"/>
        <end position="412"/>
    </location>
</feature>
<keyword evidence="6" id="KW-0378">Hydrolase</keyword>
<dbReference type="AlphaFoldDB" id="A0A1H3CW75"/>
<comment type="cofactor">
    <cofactor evidence="1">
        <name>Mn(2+)</name>
        <dbReference type="ChEBI" id="CHEBI:29035"/>
    </cofactor>
</comment>
<dbReference type="PANTHER" id="PTHR15822:SF4">
    <property type="entry name" value="TYROSYL-DNA PHOSPHODIESTERASE 2"/>
    <property type="match status" value="1"/>
</dbReference>
<protein>
    <submittedName>
        <fullName evidence="11">Endonuclease/Exonuclease/phosphatase family protein</fullName>
    </submittedName>
</protein>
<name>A0A1H3CW75_9EURY</name>
<dbReference type="GO" id="GO:0004527">
    <property type="term" value="F:exonuclease activity"/>
    <property type="evidence" value="ECO:0007669"/>
    <property type="project" value="UniProtKB-KW"/>
</dbReference>
<dbReference type="InterPro" id="IPR036691">
    <property type="entry name" value="Endo/exonu/phosph_ase_sf"/>
</dbReference>
<dbReference type="STRING" id="660517.SAMN04487946_101228"/>
<evidence type="ECO:0000256" key="3">
    <source>
        <dbReference type="ARBA" id="ARBA00022722"/>
    </source>
</evidence>
<evidence type="ECO:0000256" key="2">
    <source>
        <dbReference type="ARBA" id="ARBA00001946"/>
    </source>
</evidence>
<accession>A0A1H3CW75</accession>
<dbReference type="PANTHER" id="PTHR15822">
    <property type="entry name" value="TRAF AND TNF RECEPTOR-ASSOCIATED PROTEIN"/>
    <property type="match status" value="1"/>
</dbReference>
<dbReference type="GO" id="GO:0004519">
    <property type="term" value="F:endonuclease activity"/>
    <property type="evidence" value="ECO:0007669"/>
    <property type="project" value="UniProtKB-KW"/>
</dbReference>
<keyword evidence="3" id="KW-0540">Nuclease</keyword>
<dbReference type="GO" id="GO:0003697">
    <property type="term" value="F:single-stranded DNA binding"/>
    <property type="evidence" value="ECO:0007669"/>
    <property type="project" value="TreeGrafter"/>
</dbReference>
<dbReference type="GO" id="GO:0005737">
    <property type="term" value="C:cytoplasm"/>
    <property type="evidence" value="ECO:0007669"/>
    <property type="project" value="TreeGrafter"/>
</dbReference>
<dbReference type="EMBL" id="FNPB01000001">
    <property type="protein sequence ID" value="SDX58290.1"/>
    <property type="molecule type" value="Genomic_DNA"/>
</dbReference>
<evidence type="ECO:0000256" key="9">
    <source>
        <dbReference type="SAM" id="MobiDB-lite"/>
    </source>
</evidence>
<evidence type="ECO:0000256" key="6">
    <source>
        <dbReference type="ARBA" id="ARBA00022801"/>
    </source>
</evidence>
<evidence type="ECO:0000313" key="12">
    <source>
        <dbReference type="Proteomes" id="UP000199170"/>
    </source>
</evidence>
<keyword evidence="4" id="KW-0479">Metal-binding</keyword>
<sequence>MRGSASVLGTLGAGASLRGVETAAATATPERDADGTALTTTVATQNLGLGADFLSIARDDSDAPIPERVGDLYDTVRASDPRARMTAIADELAGLSPTVLGVQEAAVVRRGPRSGGDPTDPDAGTVVFDFLAILRDALADRDVPYRLVAATTNTDLELPARVDGERIDVRLTDRDAVLVRADADVAVESTAGATYDASLTLPVGGDRTVEIERGYARADLRIEGASATILNTHLASGLADVRTAQARELAATVESLSGPLVVLGDLNDEPSRTGETPTPDGSDSADAGAYGLLTEGLTDAPRAAGATGGTCCRPSALRPPDEDGLSQRIDHVLVRGLRAPSAERFAVDPIEGASDGSGLFPSDHAGVRVGLTSAPATPSTSTTDTPDPRTTDDATTDAEPEASTTATSTPGFGPLSALVAVVSLGVASIRRLGGD</sequence>
<keyword evidence="7" id="KW-0460">Magnesium</keyword>